<dbReference type="InterPro" id="IPR033463">
    <property type="entry name" value="sCache_3"/>
</dbReference>
<keyword evidence="12 13" id="KW-0472">Membrane</keyword>
<dbReference type="Pfam" id="PF02518">
    <property type="entry name" value="HATPase_c"/>
    <property type="match status" value="1"/>
</dbReference>
<dbReference type="InterPro" id="IPR016120">
    <property type="entry name" value="Sig_transdc_His_kin_SpoOB"/>
</dbReference>
<evidence type="ECO:0000256" key="1">
    <source>
        <dbReference type="ARBA" id="ARBA00004533"/>
    </source>
</evidence>
<keyword evidence="6 13" id="KW-0812">Transmembrane</keyword>
<comment type="caution">
    <text evidence="15">The sequence shown here is derived from an EMBL/GenBank/DDBJ whole genome shotgun (WGS) entry which is preliminary data.</text>
</comment>
<comment type="subcellular location">
    <subcellularLocation>
        <location evidence="1">Cell inner membrane</location>
    </subcellularLocation>
    <subcellularLocation>
        <location evidence="2">Cell membrane</location>
        <topology evidence="2">Multi-pass membrane protein</topology>
    </subcellularLocation>
</comment>
<keyword evidence="9" id="KW-0067">ATP-binding</keyword>
<feature type="domain" description="Histidine kinase" evidence="14">
    <location>
        <begin position="333"/>
        <end position="529"/>
    </location>
</feature>
<dbReference type="InterPro" id="IPR000014">
    <property type="entry name" value="PAS"/>
</dbReference>
<dbReference type="Proteomes" id="UP000597206">
    <property type="component" value="Unassembled WGS sequence"/>
</dbReference>
<keyword evidence="4" id="KW-0597">Phosphoprotein</keyword>
<dbReference type="Gene3D" id="3.30.450.20">
    <property type="entry name" value="PAS domain"/>
    <property type="match status" value="2"/>
</dbReference>
<protein>
    <submittedName>
        <fullName evidence="15">Sensor histidine kinase</fullName>
    </submittedName>
</protein>
<dbReference type="SMART" id="SM00387">
    <property type="entry name" value="HATPase_c"/>
    <property type="match status" value="1"/>
</dbReference>
<evidence type="ECO:0000313" key="15">
    <source>
        <dbReference type="EMBL" id="MBF9003032.1"/>
    </source>
</evidence>
<dbReference type="Pfam" id="PF17203">
    <property type="entry name" value="sCache_3_2"/>
    <property type="match status" value="1"/>
</dbReference>
<dbReference type="SUPFAM" id="SSF103190">
    <property type="entry name" value="Sensory domain-like"/>
    <property type="match status" value="1"/>
</dbReference>
<evidence type="ECO:0000256" key="8">
    <source>
        <dbReference type="ARBA" id="ARBA00022777"/>
    </source>
</evidence>
<evidence type="ECO:0000256" key="4">
    <source>
        <dbReference type="ARBA" id="ARBA00022553"/>
    </source>
</evidence>
<evidence type="ECO:0000256" key="2">
    <source>
        <dbReference type="ARBA" id="ARBA00004651"/>
    </source>
</evidence>
<evidence type="ECO:0000256" key="13">
    <source>
        <dbReference type="SAM" id="Phobius"/>
    </source>
</evidence>
<reference evidence="15 16" key="1">
    <citation type="submission" date="2020-11" db="EMBL/GenBank/DDBJ databases">
        <title>Vibrio nitrifigilis sp. nov., a marine nitrogen-fixing bacterium isolated from the lagoon sediment of an islet inside an atoll.</title>
        <authorList>
            <person name="Wang L.-T."/>
            <person name="Shieh W.Y."/>
        </authorList>
    </citation>
    <scope>NUCLEOTIDE SEQUENCE [LARGE SCALE GENOMIC DNA]</scope>
    <source>
        <strain evidence="15 16">NFV-1</strain>
    </source>
</reference>
<dbReference type="GO" id="GO:0016301">
    <property type="term" value="F:kinase activity"/>
    <property type="evidence" value="ECO:0007669"/>
    <property type="project" value="UniProtKB-KW"/>
</dbReference>
<dbReference type="SMART" id="SM00091">
    <property type="entry name" value="PAS"/>
    <property type="match status" value="1"/>
</dbReference>
<name>A0ABS0GKN5_9VIBR</name>
<keyword evidence="8 15" id="KW-0418">Kinase</keyword>
<dbReference type="SUPFAM" id="SSF55874">
    <property type="entry name" value="ATPase domain of HSP90 chaperone/DNA topoisomerase II/histidine kinase"/>
    <property type="match status" value="1"/>
</dbReference>
<dbReference type="InterPro" id="IPR029151">
    <property type="entry name" value="Sensor-like_sf"/>
</dbReference>
<organism evidence="15 16">
    <name type="scientific">Vibrio nitrifigilis</name>
    <dbReference type="NCBI Taxonomy" id="2789781"/>
    <lineage>
        <taxon>Bacteria</taxon>
        <taxon>Pseudomonadati</taxon>
        <taxon>Pseudomonadota</taxon>
        <taxon>Gammaproteobacteria</taxon>
        <taxon>Vibrionales</taxon>
        <taxon>Vibrionaceae</taxon>
        <taxon>Vibrio</taxon>
    </lineage>
</organism>
<dbReference type="RefSeq" id="WP_196124898.1">
    <property type="nucleotide sequence ID" value="NZ_JADPMR010000004.1"/>
</dbReference>
<dbReference type="SUPFAM" id="SSF55890">
    <property type="entry name" value="Sporulation response regulatory protein Spo0B"/>
    <property type="match status" value="1"/>
</dbReference>
<sequence length="534" mass="60233">MKLKSHLALSTVATSSAIVIVVTTVIFFLLQNIYQKGLEERGIELGRVLSQDHEIINAVEQSNRNITPDLEQYIEHLRAKTAASYIVVVNKHAIRLSHPNHERLGKTFIGDDIYRALNTGEYYSTVARGSLGNAIRNFVPLKNNGEVIGAICIGYLSEKAFAILLEQYGHIGLMIAIVYIIAIAMMTLLVFKMKRTFLNYEPELIVHKFSENELILNSIRDAIIAVDNEQRISTINDSAIQQLSLDNTSRQEFLSQTLARFSPTLSHLVLEAKQRFYQGDFTIGKLTYRANIYPLQNAKGALGHVVVFFANLNQSELERELVYLKNYSELLRSKTHEHANKLNTLSGMLQLGKNTDAIRFIQRESDHYQAVIQTIVRSVHNSFVAGLLLAKFNKATDMGIKFSIDQDTFLCNYAKTVSDKLVTIIGNLVDNALLAAWENRSQRPAEIQIYLSDRNQHVIIEVQDSGIGINEAIADRILEFGVSSKQGDEQHGVGLYLVGQLIESLEGTIDWERTEQHTTLFSVYLNKNNLEQYD</sequence>
<dbReference type="InterPro" id="IPR003594">
    <property type="entry name" value="HATPase_dom"/>
</dbReference>
<evidence type="ECO:0000256" key="10">
    <source>
        <dbReference type="ARBA" id="ARBA00022989"/>
    </source>
</evidence>
<accession>A0ABS0GKN5</accession>
<evidence type="ECO:0000313" key="16">
    <source>
        <dbReference type="Proteomes" id="UP000597206"/>
    </source>
</evidence>
<evidence type="ECO:0000256" key="9">
    <source>
        <dbReference type="ARBA" id="ARBA00022840"/>
    </source>
</evidence>
<feature type="transmembrane region" description="Helical" evidence="13">
    <location>
        <begin position="6"/>
        <end position="30"/>
    </location>
</feature>
<evidence type="ECO:0000256" key="11">
    <source>
        <dbReference type="ARBA" id="ARBA00023012"/>
    </source>
</evidence>
<keyword evidence="5" id="KW-0808">Transferase</keyword>
<evidence type="ECO:0000256" key="7">
    <source>
        <dbReference type="ARBA" id="ARBA00022741"/>
    </source>
</evidence>
<dbReference type="InterPro" id="IPR036890">
    <property type="entry name" value="HATPase_C_sf"/>
</dbReference>
<evidence type="ECO:0000256" key="3">
    <source>
        <dbReference type="ARBA" id="ARBA00022475"/>
    </source>
</evidence>
<dbReference type="InterPro" id="IPR005467">
    <property type="entry name" value="His_kinase_dom"/>
</dbReference>
<keyword evidence="3" id="KW-1003">Cell membrane</keyword>
<dbReference type="PROSITE" id="PS50109">
    <property type="entry name" value="HIS_KIN"/>
    <property type="match status" value="1"/>
</dbReference>
<keyword evidence="10 13" id="KW-1133">Transmembrane helix</keyword>
<proteinExistence type="predicted"/>
<dbReference type="Gene3D" id="1.10.287.130">
    <property type="match status" value="1"/>
</dbReference>
<evidence type="ECO:0000259" key="14">
    <source>
        <dbReference type="PROSITE" id="PS50109"/>
    </source>
</evidence>
<evidence type="ECO:0000256" key="12">
    <source>
        <dbReference type="ARBA" id="ARBA00023136"/>
    </source>
</evidence>
<evidence type="ECO:0000256" key="5">
    <source>
        <dbReference type="ARBA" id="ARBA00022679"/>
    </source>
</evidence>
<keyword evidence="11" id="KW-0902">Two-component regulatory system</keyword>
<dbReference type="PANTHER" id="PTHR43065">
    <property type="entry name" value="SENSOR HISTIDINE KINASE"/>
    <property type="match status" value="1"/>
</dbReference>
<feature type="transmembrane region" description="Helical" evidence="13">
    <location>
        <begin position="171"/>
        <end position="191"/>
    </location>
</feature>
<dbReference type="EMBL" id="JADPMR010000004">
    <property type="protein sequence ID" value="MBF9003032.1"/>
    <property type="molecule type" value="Genomic_DNA"/>
</dbReference>
<evidence type="ECO:0000256" key="6">
    <source>
        <dbReference type="ARBA" id="ARBA00022692"/>
    </source>
</evidence>
<gene>
    <name evidence="15" type="ORF">I1A42_21385</name>
</gene>
<keyword evidence="7" id="KW-0547">Nucleotide-binding</keyword>
<dbReference type="Gene3D" id="3.30.565.10">
    <property type="entry name" value="Histidine kinase-like ATPase, C-terminal domain"/>
    <property type="match status" value="1"/>
</dbReference>
<keyword evidence="16" id="KW-1185">Reference proteome</keyword>